<proteinExistence type="predicted"/>
<protein>
    <submittedName>
        <fullName evidence="1">Uncharacterized protein</fullName>
    </submittedName>
</protein>
<dbReference type="EMBL" id="JAAIUW010000013">
    <property type="protein sequence ID" value="KAF7804278.1"/>
    <property type="molecule type" value="Genomic_DNA"/>
</dbReference>
<dbReference type="Proteomes" id="UP000634136">
    <property type="component" value="Unassembled WGS sequence"/>
</dbReference>
<evidence type="ECO:0000313" key="2">
    <source>
        <dbReference type="Proteomes" id="UP000634136"/>
    </source>
</evidence>
<dbReference type="AlphaFoldDB" id="A0A834SHP3"/>
<name>A0A834SHP3_9FABA</name>
<sequence length="81" mass="9171">MPDYCWGLVKIVRSAFVSLPLFAKASAHLLPSRYECWILQLLKDFDSDLKGPKFCKKCVSFASEFVEARDMSSMIISDDSS</sequence>
<evidence type="ECO:0000313" key="1">
    <source>
        <dbReference type="EMBL" id="KAF7804278.1"/>
    </source>
</evidence>
<comment type="caution">
    <text evidence="1">The sequence shown here is derived from an EMBL/GenBank/DDBJ whole genome shotgun (WGS) entry which is preliminary data.</text>
</comment>
<gene>
    <name evidence="1" type="ORF">G2W53_043389</name>
</gene>
<accession>A0A834SHP3</accession>
<keyword evidence="2" id="KW-1185">Reference proteome</keyword>
<reference evidence="1" key="1">
    <citation type="submission" date="2020-09" db="EMBL/GenBank/DDBJ databases">
        <title>Genome-Enabled Discovery of Anthraquinone Biosynthesis in Senna tora.</title>
        <authorList>
            <person name="Kang S.-H."/>
            <person name="Pandey R.P."/>
            <person name="Lee C.-M."/>
            <person name="Sim J.-S."/>
            <person name="Jeong J.-T."/>
            <person name="Choi B.-S."/>
            <person name="Jung M."/>
            <person name="Ginzburg D."/>
            <person name="Zhao K."/>
            <person name="Won S.Y."/>
            <person name="Oh T.-J."/>
            <person name="Yu Y."/>
            <person name="Kim N.-H."/>
            <person name="Lee O.R."/>
            <person name="Lee T.-H."/>
            <person name="Bashyal P."/>
            <person name="Kim T.-S."/>
            <person name="Lee W.-H."/>
            <person name="Kawkins C."/>
            <person name="Kim C.-K."/>
            <person name="Kim J.S."/>
            <person name="Ahn B.O."/>
            <person name="Rhee S.Y."/>
            <person name="Sohng J.K."/>
        </authorList>
    </citation>
    <scope>NUCLEOTIDE SEQUENCE</scope>
    <source>
        <tissue evidence="1">Leaf</tissue>
    </source>
</reference>
<organism evidence="1 2">
    <name type="scientific">Senna tora</name>
    <dbReference type="NCBI Taxonomy" id="362788"/>
    <lineage>
        <taxon>Eukaryota</taxon>
        <taxon>Viridiplantae</taxon>
        <taxon>Streptophyta</taxon>
        <taxon>Embryophyta</taxon>
        <taxon>Tracheophyta</taxon>
        <taxon>Spermatophyta</taxon>
        <taxon>Magnoliopsida</taxon>
        <taxon>eudicotyledons</taxon>
        <taxon>Gunneridae</taxon>
        <taxon>Pentapetalae</taxon>
        <taxon>rosids</taxon>
        <taxon>fabids</taxon>
        <taxon>Fabales</taxon>
        <taxon>Fabaceae</taxon>
        <taxon>Caesalpinioideae</taxon>
        <taxon>Cassia clade</taxon>
        <taxon>Senna</taxon>
    </lineage>
</organism>